<accession>A0A1H9J8J1</accession>
<proteinExistence type="predicted"/>
<dbReference type="Pfam" id="PF00440">
    <property type="entry name" value="TetR_N"/>
    <property type="match status" value="1"/>
</dbReference>
<dbReference type="PANTHER" id="PTHR47506:SF6">
    <property type="entry name" value="HTH-TYPE TRANSCRIPTIONAL REPRESSOR NEMR"/>
    <property type="match status" value="1"/>
</dbReference>
<feature type="domain" description="HTH tetR-type" evidence="5">
    <location>
        <begin position="22"/>
        <end position="82"/>
    </location>
</feature>
<evidence type="ECO:0000256" key="4">
    <source>
        <dbReference type="PROSITE-ProRule" id="PRU00335"/>
    </source>
</evidence>
<dbReference type="InterPro" id="IPR036271">
    <property type="entry name" value="Tet_transcr_reg_TetR-rel_C_sf"/>
</dbReference>
<dbReference type="EMBL" id="FOEP01000014">
    <property type="protein sequence ID" value="SEQ83126.1"/>
    <property type="molecule type" value="Genomic_DNA"/>
</dbReference>
<evidence type="ECO:0000256" key="3">
    <source>
        <dbReference type="ARBA" id="ARBA00023163"/>
    </source>
</evidence>
<dbReference type="SUPFAM" id="SSF46689">
    <property type="entry name" value="Homeodomain-like"/>
    <property type="match status" value="1"/>
</dbReference>
<dbReference type="PROSITE" id="PS50977">
    <property type="entry name" value="HTH_TETR_2"/>
    <property type="match status" value="1"/>
</dbReference>
<keyword evidence="7" id="KW-1185">Reference proteome</keyword>
<evidence type="ECO:0000256" key="1">
    <source>
        <dbReference type="ARBA" id="ARBA00023015"/>
    </source>
</evidence>
<dbReference type="AlphaFoldDB" id="A0A1H9J8J1"/>
<keyword evidence="3" id="KW-0804">Transcription</keyword>
<keyword evidence="2 4" id="KW-0238">DNA-binding</keyword>
<evidence type="ECO:0000259" key="5">
    <source>
        <dbReference type="PROSITE" id="PS50977"/>
    </source>
</evidence>
<name>A0A1H9J8J1_9RHOB</name>
<dbReference type="PANTHER" id="PTHR47506">
    <property type="entry name" value="TRANSCRIPTIONAL REGULATORY PROTEIN"/>
    <property type="match status" value="1"/>
</dbReference>
<keyword evidence="1" id="KW-0805">Transcription regulation</keyword>
<sequence>MPPRQTTSRASTSHAAALTKGEATAERILDAAFTSIATRGCGAVTLRGIADEAGVVLSQLSYYYGNKDSLFSAVMTRMQSGYIAALSERLQGLVSLEAQIIALIDYNEAILNDSPDTYRNFLEFSNVAMTSAPFQAEVADFTSQLATMIENCISNYEPKTTSVAGFPVAALARFILSASFGIALQCFLNPQNEDVRKGFAILKVTAVQLIAEDRAKQLKG</sequence>
<feature type="DNA-binding region" description="H-T-H motif" evidence="4">
    <location>
        <begin position="45"/>
        <end position="64"/>
    </location>
</feature>
<dbReference type="Gene3D" id="1.10.357.10">
    <property type="entry name" value="Tetracycline Repressor, domain 2"/>
    <property type="match status" value="1"/>
</dbReference>
<organism evidence="6 7">
    <name type="scientific">Thalassovita taeanensis</name>
    <dbReference type="NCBI Taxonomy" id="657014"/>
    <lineage>
        <taxon>Bacteria</taxon>
        <taxon>Pseudomonadati</taxon>
        <taxon>Pseudomonadota</taxon>
        <taxon>Alphaproteobacteria</taxon>
        <taxon>Rhodobacterales</taxon>
        <taxon>Roseobacteraceae</taxon>
        <taxon>Thalassovita</taxon>
    </lineage>
</organism>
<reference evidence="6 7" key="1">
    <citation type="submission" date="2016-10" db="EMBL/GenBank/DDBJ databases">
        <authorList>
            <person name="de Groot N.N."/>
        </authorList>
    </citation>
    <scope>NUCLEOTIDE SEQUENCE [LARGE SCALE GENOMIC DNA]</scope>
    <source>
        <strain evidence="6 7">DSM 22007</strain>
    </source>
</reference>
<dbReference type="InterPro" id="IPR001647">
    <property type="entry name" value="HTH_TetR"/>
</dbReference>
<evidence type="ECO:0000256" key="2">
    <source>
        <dbReference type="ARBA" id="ARBA00023125"/>
    </source>
</evidence>
<dbReference type="SUPFAM" id="SSF48498">
    <property type="entry name" value="Tetracyclin repressor-like, C-terminal domain"/>
    <property type="match status" value="1"/>
</dbReference>
<gene>
    <name evidence="6" type="ORF">SAMN04488092_11452</name>
</gene>
<evidence type="ECO:0000313" key="6">
    <source>
        <dbReference type="EMBL" id="SEQ83126.1"/>
    </source>
</evidence>
<dbReference type="InterPro" id="IPR009057">
    <property type="entry name" value="Homeodomain-like_sf"/>
</dbReference>
<dbReference type="Proteomes" id="UP000198634">
    <property type="component" value="Unassembled WGS sequence"/>
</dbReference>
<dbReference type="GO" id="GO:0003677">
    <property type="term" value="F:DNA binding"/>
    <property type="evidence" value="ECO:0007669"/>
    <property type="project" value="UniProtKB-UniRule"/>
</dbReference>
<dbReference type="STRING" id="657014.SAMN04488092_11452"/>
<protein>
    <submittedName>
        <fullName evidence="6">Transcriptional regulator, TetR family</fullName>
    </submittedName>
</protein>
<evidence type="ECO:0000313" key="7">
    <source>
        <dbReference type="Proteomes" id="UP000198634"/>
    </source>
</evidence>